<dbReference type="InterPro" id="IPR025558">
    <property type="entry name" value="DUF4283"/>
</dbReference>
<feature type="region of interest" description="Disordered" evidence="2">
    <location>
        <begin position="441"/>
        <end position="465"/>
    </location>
</feature>
<accession>A0ABM1FQX5</accession>
<dbReference type="RefSeq" id="XP_015060423.1">
    <property type="nucleotide sequence ID" value="XM_015204937.1"/>
</dbReference>
<feature type="compositionally biased region" description="Basic and acidic residues" evidence="2">
    <location>
        <begin position="125"/>
        <end position="143"/>
    </location>
</feature>
<feature type="region of interest" description="Disordered" evidence="2">
    <location>
        <begin position="125"/>
        <end position="164"/>
    </location>
</feature>
<keyword evidence="4" id="KW-1185">Reference proteome</keyword>
<reference evidence="4" key="1">
    <citation type="journal article" date="2014" name="Nat. Genet.">
        <title>The genome of the stress-tolerant wild tomato species Solanum pennellii.</title>
        <authorList>
            <person name="Bolger A."/>
            <person name="Scossa F."/>
            <person name="Bolger M.E."/>
            <person name="Lanz C."/>
            <person name="Maumus F."/>
            <person name="Tohge T."/>
            <person name="Quesneville H."/>
            <person name="Alseekh S."/>
            <person name="Sorensen I."/>
            <person name="Lichtenstein G."/>
            <person name="Fich E.A."/>
            <person name="Conte M."/>
            <person name="Keller H."/>
            <person name="Schneeberger K."/>
            <person name="Schwacke R."/>
            <person name="Ofner I."/>
            <person name="Vrebalov J."/>
            <person name="Xu Y."/>
            <person name="Osorio S."/>
            <person name="Aflitos S.A."/>
            <person name="Schijlen E."/>
            <person name="Jimenez-Gomez J.M."/>
            <person name="Ryngajllo M."/>
            <person name="Kimura S."/>
            <person name="Kumar R."/>
            <person name="Koenig D."/>
            <person name="Headland L.R."/>
            <person name="Maloof J.N."/>
            <person name="Sinha N."/>
            <person name="van Ham R.C."/>
            <person name="Lankhorst R.K."/>
            <person name="Mao L."/>
            <person name="Vogel A."/>
            <person name="Arsova B."/>
            <person name="Panstruga R."/>
            <person name="Fei Z."/>
            <person name="Rose J.K."/>
            <person name="Zamir D."/>
            <person name="Carrari F."/>
            <person name="Giovannoni J.J."/>
            <person name="Weigel D."/>
            <person name="Usadel B."/>
            <person name="Fernie A.R."/>
        </authorList>
    </citation>
    <scope>NUCLEOTIDE SEQUENCE [LARGE SCALE GENOMIC DNA]</scope>
    <source>
        <strain evidence="4">cv. LA0716</strain>
    </source>
</reference>
<feature type="coiled-coil region" evidence="1">
    <location>
        <begin position="756"/>
        <end position="791"/>
    </location>
</feature>
<evidence type="ECO:0000259" key="3">
    <source>
        <dbReference type="Pfam" id="PF14111"/>
    </source>
</evidence>
<dbReference type="Proteomes" id="UP000694930">
    <property type="component" value="Chromosome 12"/>
</dbReference>
<evidence type="ECO:0000313" key="5">
    <source>
        <dbReference type="RefSeq" id="XP_015060423.1"/>
    </source>
</evidence>
<organism evidence="4 5">
    <name type="scientific">Solanum pennellii</name>
    <name type="common">Tomato</name>
    <name type="synonym">Lycopersicon pennellii</name>
    <dbReference type="NCBI Taxonomy" id="28526"/>
    <lineage>
        <taxon>Eukaryota</taxon>
        <taxon>Viridiplantae</taxon>
        <taxon>Streptophyta</taxon>
        <taxon>Embryophyta</taxon>
        <taxon>Tracheophyta</taxon>
        <taxon>Spermatophyta</taxon>
        <taxon>Magnoliopsida</taxon>
        <taxon>eudicotyledons</taxon>
        <taxon>Gunneridae</taxon>
        <taxon>Pentapetalae</taxon>
        <taxon>asterids</taxon>
        <taxon>lamiids</taxon>
        <taxon>Solanales</taxon>
        <taxon>Solanaceae</taxon>
        <taxon>Solanoideae</taxon>
        <taxon>Solaneae</taxon>
        <taxon>Solanum</taxon>
        <taxon>Solanum subgen. Lycopersicon</taxon>
    </lineage>
</organism>
<dbReference type="GeneID" id="107006364"/>
<evidence type="ECO:0000256" key="2">
    <source>
        <dbReference type="SAM" id="MobiDB-lite"/>
    </source>
</evidence>
<reference evidence="5" key="2">
    <citation type="submission" date="2025-08" db="UniProtKB">
        <authorList>
            <consortium name="RefSeq"/>
        </authorList>
    </citation>
    <scope>IDENTIFICATION</scope>
</reference>
<evidence type="ECO:0000313" key="4">
    <source>
        <dbReference type="Proteomes" id="UP000694930"/>
    </source>
</evidence>
<feature type="domain" description="DUF4283" evidence="3">
    <location>
        <begin position="212"/>
        <end position="294"/>
    </location>
</feature>
<feature type="compositionally biased region" description="Polar residues" evidence="2">
    <location>
        <begin position="147"/>
        <end position="156"/>
    </location>
</feature>
<dbReference type="SUPFAM" id="SSF56219">
    <property type="entry name" value="DNase I-like"/>
    <property type="match status" value="1"/>
</dbReference>
<dbReference type="PANTHER" id="PTHR33233">
    <property type="entry name" value="ENDONUCLEASE/EXONUCLEASE/PHOSPHATASE"/>
    <property type="match status" value="1"/>
</dbReference>
<dbReference type="Gene3D" id="3.60.10.10">
    <property type="entry name" value="Endonuclease/exonuclease/phosphatase"/>
    <property type="match status" value="1"/>
</dbReference>
<name>A0ABM1FQX5_SOLPN</name>
<dbReference type="Pfam" id="PF14111">
    <property type="entry name" value="DUF4283"/>
    <property type="match status" value="1"/>
</dbReference>
<proteinExistence type="predicted"/>
<dbReference type="PANTHER" id="PTHR33233:SF17">
    <property type="entry name" value="DUF4283 DOMAIN-CONTAINING PROTEIN"/>
    <property type="match status" value="1"/>
</dbReference>
<evidence type="ECO:0000256" key="1">
    <source>
        <dbReference type="SAM" id="Coils"/>
    </source>
</evidence>
<keyword evidence="1" id="KW-0175">Coiled coil</keyword>
<gene>
    <name evidence="5" type="primary">LOC107006364</name>
</gene>
<sequence length="798" mass="91613">MVQDDTVVFADASVHKEKKTTSIGVVALDSYAIAIRMTLENARDRGWTKVQILSDAKNVVDMRKRARTRPEKSVLTVGSSVGARVEAIELNQQEQAQTEEGSYEDGLSVSTKVSRNLSLNYSLEKEEVHDNSDLEHSEGENKVDGNGTVTEDNNSKGGLEGEKSKDYKEPWVNMFKNNRAANNGMNLTYFPPQIVNGQTMVQLEGKEVQIEEEKWKCALIAYVIGECPGYNIMNKYILMNWSKMDKPEVFLHEEGYYIIKFKSLNDMNEVLYSGPYTISNRAIILKQWSPDFDFGNEFLTEIPLWVNFPKLPLNCWGAGSLSRIASAIGVPLFAEECTTKQTRISYARMLIEVNVTKPIPQKVTVMDPNGKSFMQNVVMEWKPLYCDKCQKIGHQCQAATMEDQPKKRRPWKKVTQTWQYKGPIQQQEKIVEQRKVLETIEDDSSSVQEEKQGIEQRRDQEIKQTPEISLRPNTGRQLEFSLSNFPMLSAIPMRNGFESLMNSKLASLPVDRGLIETRVKEVNANTRIKGIAPGWKSLNNYKDAVNGRIWILWDDSRYDVKIITSSAQMLHCHIKERSKWYQFNLTVVYGFNTIEQRKSLWTDLNMMVQNVTQPWLIIGDFNAILSPKDRLAGAPVNVNEIKDFADCVKIGNARISSRIDRAFGNDAWMDKWGHVILEYGNPGVSDHSSMQLVLHQSNQQVRESFKLFNVWIEHESFLELVEKVWKQEKGRDAMKMVWYKLKALQPVLKQLNRREFKYISKQIEEASNELADIQNQLCNQAKDELVAKEKELLTKLEK</sequence>
<dbReference type="InterPro" id="IPR036691">
    <property type="entry name" value="Endo/exonu/phosph_ase_sf"/>
</dbReference>
<protein>
    <submittedName>
        <fullName evidence="5">Uncharacterized protein LOC107006364</fullName>
    </submittedName>
</protein>
<feature type="compositionally biased region" description="Basic and acidic residues" evidence="2">
    <location>
        <begin position="448"/>
        <end position="464"/>
    </location>
</feature>